<organism evidence="2 3">
    <name type="scientific">Talaromyces amestolkiae</name>
    <dbReference type="NCBI Taxonomy" id="1196081"/>
    <lineage>
        <taxon>Eukaryota</taxon>
        <taxon>Fungi</taxon>
        <taxon>Dikarya</taxon>
        <taxon>Ascomycota</taxon>
        <taxon>Pezizomycotina</taxon>
        <taxon>Eurotiomycetes</taxon>
        <taxon>Eurotiomycetidae</taxon>
        <taxon>Eurotiales</taxon>
        <taxon>Trichocomaceae</taxon>
        <taxon>Talaromyces</taxon>
        <taxon>Talaromyces sect. Talaromyces</taxon>
    </lineage>
</organism>
<dbReference type="PROSITE" id="PS50097">
    <property type="entry name" value="BTB"/>
    <property type="match status" value="2"/>
</dbReference>
<evidence type="ECO:0000313" key="2">
    <source>
        <dbReference type="EMBL" id="RAO67812.1"/>
    </source>
</evidence>
<dbReference type="Proteomes" id="UP000249363">
    <property type="component" value="Unassembled WGS sequence"/>
</dbReference>
<feature type="domain" description="BTB" evidence="1">
    <location>
        <begin position="143"/>
        <end position="201"/>
    </location>
</feature>
<dbReference type="CDD" id="cd18186">
    <property type="entry name" value="BTB_POZ_ZBTB_KLHL-like"/>
    <property type="match status" value="1"/>
</dbReference>
<dbReference type="GeneID" id="63793040"/>
<dbReference type="AlphaFoldDB" id="A0A364KW69"/>
<name>A0A364KW69_TALAM</name>
<dbReference type="SUPFAM" id="SSF54695">
    <property type="entry name" value="POZ domain"/>
    <property type="match status" value="2"/>
</dbReference>
<evidence type="ECO:0000259" key="1">
    <source>
        <dbReference type="PROSITE" id="PS50097"/>
    </source>
</evidence>
<keyword evidence="3" id="KW-1185">Reference proteome</keyword>
<dbReference type="InterPro" id="IPR000210">
    <property type="entry name" value="BTB/POZ_dom"/>
</dbReference>
<accession>A0A364KW69</accession>
<dbReference type="STRING" id="1196081.A0A364KW69"/>
<sequence>MDVDSDDSDSLSTESSVWLPGAREAIGNLSATLQWIYNTGEFADLTVILGDHRFNLHRAIVCGQSPYLRRETLEKGDEIIPLWWDFHKNIQAYEAVFRFMYGFKYNEEPHFSSCMSFHAEVYVLARDFELLELRELAAENLKTYITILLQGEEFKLHKVVICEQSPKLKALCEGKKEMTLEPLKDLDYARGSYATMFRFMYGHEYPDAIFKCKNPIGFHHDVYRLALYYEIPRLQDLALANFKKCAYYNFDEYYFLRILRKGRDVIDEKFHGFLVRRCHQKICNLCDNGYFHDVLRKDSELGIELAQSFGGSLWNYYCPKCGESWSLNTAVLHAPSYCPNCGHYEKDWSSFFR</sequence>
<dbReference type="PANTHER" id="PTHR47843:SF5">
    <property type="entry name" value="BTB_POZ DOMAIN PROTEIN"/>
    <property type="match status" value="1"/>
</dbReference>
<comment type="caution">
    <text evidence="2">The sequence shown here is derived from an EMBL/GenBank/DDBJ whole genome shotgun (WGS) entry which is preliminary data.</text>
</comment>
<protein>
    <recommendedName>
        <fullName evidence="1">BTB domain-containing protein</fullName>
    </recommendedName>
</protein>
<feature type="domain" description="BTB" evidence="1">
    <location>
        <begin position="43"/>
        <end position="109"/>
    </location>
</feature>
<dbReference type="OrthoDB" id="6359816at2759"/>
<dbReference type="EMBL" id="MIKG01000006">
    <property type="protein sequence ID" value="RAO67812.1"/>
    <property type="molecule type" value="Genomic_DNA"/>
</dbReference>
<dbReference type="RefSeq" id="XP_040732328.1">
    <property type="nucleotide sequence ID" value="XM_040876123.1"/>
</dbReference>
<dbReference type="Gene3D" id="3.30.710.10">
    <property type="entry name" value="Potassium Channel Kv1.1, Chain A"/>
    <property type="match status" value="2"/>
</dbReference>
<proteinExistence type="predicted"/>
<gene>
    <name evidence="2" type="ORF">BHQ10_003824</name>
</gene>
<dbReference type="PANTHER" id="PTHR47843">
    <property type="entry name" value="BTB DOMAIN-CONTAINING PROTEIN-RELATED"/>
    <property type="match status" value="1"/>
</dbReference>
<reference evidence="2 3" key="1">
    <citation type="journal article" date="2017" name="Biotechnol. Biofuels">
        <title>Differential beta-glucosidase expression as a function of carbon source availability in Talaromyces amestolkiae: a genomic and proteomic approach.</title>
        <authorList>
            <person name="de Eugenio L.I."/>
            <person name="Mendez-Liter J.A."/>
            <person name="Nieto-Dominguez M."/>
            <person name="Alonso L."/>
            <person name="Gil-Munoz J."/>
            <person name="Barriuso J."/>
            <person name="Prieto A."/>
            <person name="Martinez M.J."/>
        </authorList>
    </citation>
    <scope>NUCLEOTIDE SEQUENCE [LARGE SCALE GENOMIC DNA]</scope>
    <source>
        <strain evidence="2 3">CIB</strain>
    </source>
</reference>
<dbReference type="Pfam" id="PF00651">
    <property type="entry name" value="BTB"/>
    <property type="match status" value="2"/>
</dbReference>
<dbReference type="InterPro" id="IPR011333">
    <property type="entry name" value="SKP1/BTB/POZ_sf"/>
</dbReference>
<evidence type="ECO:0000313" key="3">
    <source>
        <dbReference type="Proteomes" id="UP000249363"/>
    </source>
</evidence>